<dbReference type="Pfam" id="PF20938">
    <property type="entry name" value="DUF2264_C"/>
    <property type="match status" value="1"/>
</dbReference>
<sequence>MPPLSGFSDNPFQSRDDVVRATEALLRPLLQYFSPGRARVKIPIATGTHFDETAAQLEGFARPLWAVGALLMSGSPDWNLVQPWIDGFETGVDPNHGEYWGAIEGYDQRMVEAEMISFALLAAPRHMLWEKLSPKTQQNLIKWLSRLNTKKVHPANWLWFRVFANLALSRVCGVDNPETESQIEADLNTLDAFYITDGWSSDGRWRSPESDDEEYEIYKRAGRANAVPRGRNACFYSGSFAIQFSQLLYVRLAADRDPSRTERYRQQAREFGAGFWRFFDSEGAVVPFGRSLTYRFATAGFFAALAVAGVPDMPEPLSSPGKIKGFLLRHLRWWARNSENIFYPDGTLNLGWVYPNMYLTEDYNSPQSVYWCLKSLIVVALNADELFWTETEAPYPAETPGPAAKLLPAPRQILCNHPQGNHHFMLSTAQFIAQPFKGSQAKYCKFAYSSSFGFSVPTTQGSLQQIPPDNALVLSRDGTEMWSGKYKCRDTKYGTALVRGSCPEETISATVEWYPWADRSVVLKTTVLPPTRRWADWHVRAHRLKTPNGAGRLFTAEGGLAINGSTVGDAMMTENVIQDDHSTLVLSDAGASGVATEVVSGLIAATSVSALKPEANTNLMSQRTLIPLIEHNIKSLSEGEEIVFITKVFAISTRANGGLTNNGKGLKQRWLDEPVLRFGGAGSDDKEDFIEIHV</sequence>
<dbReference type="Pfam" id="PF10022">
    <property type="entry name" value="DUF2264"/>
    <property type="match status" value="1"/>
</dbReference>
<dbReference type="InterPro" id="IPR049237">
    <property type="entry name" value="DUF2264_C"/>
</dbReference>
<dbReference type="PANTHER" id="PTHR35339">
    <property type="entry name" value="LINALOOL DEHYDRATASE_ISOMERASE DOMAIN-CONTAINING PROTEIN"/>
    <property type="match status" value="1"/>
</dbReference>
<feature type="domain" description="DUF2264" evidence="2">
    <location>
        <begin position="403"/>
        <end position="675"/>
    </location>
</feature>
<dbReference type="EMBL" id="WIGM01000863">
    <property type="protein sequence ID" value="KAF6810162.1"/>
    <property type="molecule type" value="Genomic_DNA"/>
</dbReference>
<dbReference type="InterPro" id="IPR049349">
    <property type="entry name" value="DUF2264_N"/>
</dbReference>
<proteinExistence type="predicted"/>
<dbReference type="OrthoDB" id="5150166at2759"/>
<organism evidence="3 4">
    <name type="scientific">Colletotrichum musicola</name>
    <dbReference type="NCBI Taxonomy" id="2175873"/>
    <lineage>
        <taxon>Eukaryota</taxon>
        <taxon>Fungi</taxon>
        <taxon>Dikarya</taxon>
        <taxon>Ascomycota</taxon>
        <taxon>Pezizomycotina</taxon>
        <taxon>Sordariomycetes</taxon>
        <taxon>Hypocreomycetidae</taxon>
        <taxon>Glomerellales</taxon>
        <taxon>Glomerellaceae</taxon>
        <taxon>Colletotrichum</taxon>
        <taxon>Colletotrichum orchidearum species complex</taxon>
    </lineage>
</organism>
<name>A0A8H6JBS6_9PEZI</name>
<comment type="caution">
    <text evidence="3">The sequence shown here is derived from an EMBL/GenBank/DDBJ whole genome shotgun (WGS) entry which is preliminary data.</text>
</comment>
<evidence type="ECO:0000259" key="1">
    <source>
        <dbReference type="Pfam" id="PF10022"/>
    </source>
</evidence>
<protein>
    <recommendedName>
        <fullName evidence="5">DUF2264 domain-containing protein</fullName>
    </recommendedName>
</protein>
<evidence type="ECO:0000313" key="3">
    <source>
        <dbReference type="EMBL" id="KAF6810162.1"/>
    </source>
</evidence>
<evidence type="ECO:0000259" key="2">
    <source>
        <dbReference type="Pfam" id="PF20938"/>
    </source>
</evidence>
<reference evidence="3" key="1">
    <citation type="journal article" date="2020" name="Phytopathology">
        <title>Genome Sequence Resources of Colletotrichum truncatum, C. plurivorum, C. musicola, and C. sojae: Four Species Pathogenic to Soybean (Glycine max).</title>
        <authorList>
            <person name="Rogerio F."/>
            <person name="Boufleur T.R."/>
            <person name="Ciampi-Guillardi M."/>
            <person name="Sukno S.A."/>
            <person name="Thon M.R."/>
            <person name="Massola Junior N.S."/>
            <person name="Baroncelli R."/>
        </authorList>
    </citation>
    <scope>NUCLEOTIDE SEQUENCE</scope>
    <source>
        <strain evidence="3">LFN0074</strain>
    </source>
</reference>
<dbReference type="PIRSF" id="PIRSF014753">
    <property type="entry name" value="UCP014753"/>
    <property type="match status" value="1"/>
</dbReference>
<dbReference type="PANTHER" id="PTHR35339:SF2">
    <property type="entry name" value="DUF2264 DOMAIN-CONTAINING PROTEIN-RELATED"/>
    <property type="match status" value="1"/>
</dbReference>
<gene>
    <name evidence="3" type="ORF">CMUS01_13524</name>
</gene>
<feature type="domain" description="DUF2264" evidence="1">
    <location>
        <begin position="14"/>
        <end position="395"/>
    </location>
</feature>
<dbReference type="Proteomes" id="UP000639643">
    <property type="component" value="Unassembled WGS sequence"/>
</dbReference>
<keyword evidence="4" id="KW-1185">Reference proteome</keyword>
<evidence type="ECO:0000313" key="4">
    <source>
        <dbReference type="Proteomes" id="UP000639643"/>
    </source>
</evidence>
<dbReference type="AlphaFoldDB" id="A0A8H6JBS6"/>
<dbReference type="InterPro" id="IPR016624">
    <property type="entry name" value="UCP014753"/>
</dbReference>
<accession>A0A8H6JBS6</accession>
<evidence type="ECO:0008006" key="5">
    <source>
        <dbReference type="Google" id="ProtNLM"/>
    </source>
</evidence>